<proteinExistence type="predicted"/>
<organism evidence="1 2">
    <name type="scientific">Pedobacter africanus</name>
    <dbReference type="NCBI Taxonomy" id="151894"/>
    <lineage>
        <taxon>Bacteria</taxon>
        <taxon>Pseudomonadati</taxon>
        <taxon>Bacteroidota</taxon>
        <taxon>Sphingobacteriia</taxon>
        <taxon>Sphingobacteriales</taxon>
        <taxon>Sphingobacteriaceae</taxon>
        <taxon>Pedobacter</taxon>
    </lineage>
</organism>
<dbReference type="EMBL" id="FWXT01000005">
    <property type="protein sequence ID" value="SMD07182.1"/>
    <property type="molecule type" value="Genomic_DNA"/>
</dbReference>
<keyword evidence="2" id="KW-1185">Reference proteome</keyword>
<dbReference type="InterPro" id="IPR012334">
    <property type="entry name" value="Pectin_lyas_fold"/>
</dbReference>
<dbReference type="AlphaFoldDB" id="A0A1W2ECR4"/>
<accession>A0A1W2ECR4</accession>
<protein>
    <submittedName>
        <fullName evidence="1">Right handed beta helix region</fullName>
    </submittedName>
</protein>
<name>A0A1W2ECR4_9SPHI</name>
<dbReference type="RefSeq" id="WP_084241453.1">
    <property type="nucleotide sequence ID" value="NZ_FWXT01000005.1"/>
</dbReference>
<dbReference type="Proteomes" id="UP000192756">
    <property type="component" value="Unassembled WGS sequence"/>
</dbReference>
<dbReference type="STRING" id="151894.SAMN04488524_4683"/>
<evidence type="ECO:0000313" key="1">
    <source>
        <dbReference type="EMBL" id="SMD07182.1"/>
    </source>
</evidence>
<reference evidence="2" key="1">
    <citation type="submission" date="2017-04" db="EMBL/GenBank/DDBJ databases">
        <authorList>
            <person name="Varghese N."/>
            <person name="Submissions S."/>
        </authorList>
    </citation>
    <scope>NUCLEOTIDE SEQUENCE [LARGE SCALE GENOMIC DNA]</scope>
    <source>
        <strain evidence="2">DSM 12126</strain>
    </source>
</reference>
<dbReference type="OrthoDB" id="752025at2"/>
<sequence>MKMNFNHFPLALSFALLLPFGCKKDSVENDAATGALNTEKTAAINSVADHVVETGMTLAQINAVIAGATAGDTVYVQPGTYSITGKIIMKAGVSLIKQTGTNPIFDASSSANLLIMNYTTDMSNCIVSGITFWNIRFSIVSAGSTVFKYCIFDYGKRTPNTNKTNNLKDAYLEFKDTNLSQVNNCVFSHRIADPGRGVWIKNTTNSKILNNAFGNGGTTGYFVTAINDNSQSNSLIDGNVVKRNIVLNSVDSLTDHGMYAHSFNGLTITNNTISGWPANASGGSIKARNGQNLNISGNILNDSGILLYEYLSGTAFPYLNNVVVSANEINIASPASDMYHGIGYYRDNTSHSEYSIRIAANKLPNGTIYALASAINVTNFNAAGGGVYNNDTAAGYLLLKSGIANSGNY</sequence>
<gene>
    <name evidence="1" type="ORF">SAMN04488524_4683</name>
</gene>
<dbReference type="InterPro" id="IPR011050">
    <property type="entry name" value="Pectin_lyase_fold/virulence"/>
</dbReference>
<dbReference type="SUPFAM" id="SSF51126">
    <property type="entry name" value="Pectin lyase-like"/>
    <property type="match status" value="1"/>
</dbReference>
<dbReference type="Gene3D" id="2.160.20.10">
    <property type="entry name" value="Single-stranded right-handed beta-helix, Pectin lyase-like"/>
    <property type="match status" value="1"/>
</dbReference>
<evidence type="ECO:0000313" key="2">
    <source>
        <dbReference type="Proteomes" id="UP000192756"/>
    </source>
</evidence>